<evidence type="ECO:0000313" key="2">
    <source>
        <dbReference type="EMBL" id="KAG7441653.1"/>
    </source>
</evidence>
<reference evidence="2" key="1">
    <citation type="submission" date="2020-11" db="EMBL/GenBank/DDBJ databases">
        <title>Adaptations for nitrogen fixation in a non-lichenized fungal sporocarp promotes dispersal by wood-feeding termites.</title>
        <authorList>
            <consortium name="DOE Joint Genome Institute"/>
            <person name="Koch R.A."/>
            <person name="Yoon G."/>
            <person name="Arayal U."/>
            <person name="Lail K."/>
            <person name="Amirebrahimi M."/>
            <person name="Labutti K."/>
            <person name="Lipzen A."/>
            <person name="Riley R."/>
            <person name="Barry K."/>
            <person name="Henrissat B."/>
            <person name="Grigoriev I.V."/>
            <person name="Herr J.R."/>
            <person name="Aime M.C."/>
        </authorList>
    </citation>
    <scope>NUCLEOTIDE SEQUENCE</scope>
    <source>
        <strain evidence="2">MCA 3950</strain>
    </source>
</reference>
<sequence length="155" mass="17880">MRVRNEYCLVKCVLKRKKAQEASLTVIVHLDPYIRGRRRSSLHAAISGRKHPRNLSEYRSKISHYTPHERLHVSQLEHESSRSTNARGTQGYSSHPVNRAISSGQKLKEFSRGLTAGSGNIWDSLRWKELRLCQWKNGRGQKRVVVSAWAHKMPK</sequence>
<dbReference type="GeneID" id="66103391"/>
<feature type="region of interest" description="Disordered" evidence="1">
    <location>
        <begin position="76"/>
        <end position="98"/>
    </location>
</feature>
<evidence type="ECO:0000256" key="1">
    <source>
        <dbReference type="SAM" id="MobiDB-lite"/>
    </source>
</evidence>
<dbReference type="Proteomes" id="UP000812287">
    <property type="component" value="Unassembled WGS sequence"/>
</dbReference>
<dbReference type="RefSeq" id="XP_043035153.1">
    <property type="nucleotide sequence ID" value="XM_043181095.1"/>
</dbReference>
<keyword evidence="3" id="KW-1185">Reference proteome</keyword>
<protein>
    <submittedName>
        <fullName evidence="2">Uncharacterized protein</fullName>
    </submittedName>
</protein>
<comment type="caution">
    <text evidence="2">The sequence shown here is derived from an EMBL/GenBank/DDBJ whole genome shotgun (WGS) entry which is preliminary data.</text>
</comment>
<evidence type="ECO:0000313" key="3">
    <source>
        <dbReference type="Proteomes" id="UP000812287"/>
    </source>
</evidence>
<dbReference type="AlphaFoldDB" id="A0A9P7VJF0"/>
<proteinExistence type="predicted"/>
<gene>
    <name evidence="2" type="ORF">BT62DRAFT_478107</name>
</gene>
<name>A0A9P7VJF0_9AGAR</name>
<accession>A0A9P7VJF0</accession>
<feature type="compositionally biased region" description="Polar residues" evidence="1">
    <location>
        <begin position="82"/>
        <end position="98"/>
    </location>
</feature>
<organism evidence="2 3">
    <name type="scientific">Guyanagaster necrorhizus</name>
    <dbReference type="NCBI Taxonomy" id="856835"/>
    <lineage>
        <taxon>Eukaryota</taxon>
        <taxon>Fungi</taxon>
        <taxon>Dikarya</taxon>
        <taxon>Basidiomycota</taxon>
        <taxon>Agaricomycotina</taxon>
        <taxon>Agaricomycetes</taxon>
        <taxon>Agaricomycetidae</taxon>
        <taxon>Agaricales</taxon>
        <taxon>Marasmiineae</taxon>
        <taxon>Physalacriaceae</taxon>
        <taxon>Guyanagaster</taxon>
    </lineage>
</organism>
<dbReference type="EMBL" id="MU250558">
    <property type="protein sequence ID" value="KAG7441653.1"/>
    <property type="molecule type" value="Genomic_DNA"/>
</dbReference>